<evidence type="ECO:0000313" key="3">
    <source>
        <dbReference type="Proteomes" id="UP000290289"/>
    </source>
</evidence>
<dbReference type="InterPro" id="IPR007612">
    <property type="entry name" value="LOR"/>
</dbReference>
<dbReference type="InterPro" id="IPR038595">
    <property type="entry name" value="LOR_sf"/>
</dbReference>
<protein>
    <submittedName>
        <fullName evidence="2">Uncharacterized protein</fullName>
    </submittedName>
</protein>
<dbReference type="Pfam" id="PF04525">
    <property type="entry name" value="LOR"/>
    <property type="match status" value="1"/>
</dbReference>
<gene>
    <name evidence="2" type="ORF">DVH24_027374</name>
</gene>
<dbReference type="PANTHER" id="PTHR31087">
    <property type="match status" value="1"/>
</dbReference>
<dbReference type="PANTHER" id="PTHR31087:SF85">
    <property type="entry name" value="PROTEIN LURP-ONE-RELATED 7"/>
    <property type="match status" value="1"/>
</dbReference>
<dbReference type="OrthoDB" id="770293at2759"/>
<accession>A0A498HAG2</accession>
<evidence type="ECO:0000256" key="1">
    <source>
        <dbReference type="ARBA" id="ARBA00005437"/>
    </source>
</evidence>
<dbReference type="Gene3D" id="2.40.160.200">
    <property type="entry name" value="LURP1-related"/>
    <property type="match status" value="1"/>
</dbReference>
<dbReference type="SUPFAM" id="SSF54518">
    <property type="entry name" value="Tubby C-terminal domain-like"/>
    <property type="match status" value="1"/>
</dbReference>
<dbReference type="AlphaFoldDB" id="A0A498HAG2"/>
<organism evidence="2 3">
    <name type="scientific">Malus domestica</name>
    <name type="common">Apple</name>
    <name type="synonym">Pyrus malus</name>
    <dbReference type="NCBI Taxonomy" id="3750"/>
    <lineage>
        <taxon>Eukaryota</taxon>
        <taxon>Viridiplantae</taxon>
        <taxon>Streptophyta</taxon>
        <taxon>Embryophyta</taxon>
        <taxon>Tracheophyta</taxon>
        <taxon>Spermatophyta</taxon>
        <taxon>Magnoliopsida</taxon>
        <taxon>eudicotyledons</taxon>
        <taxon>Gunneridae</taxon>
        <taxon>Pentapetalae</taxon>
        <taxon>rosids</taxon>
        <taxon>fabids</taxon>
        <taxon>Rosales</taxon>
        <taxon>Rosaceae</taxon>
        <taxon>Amygdaloideae</taxon>
        <taxon>Maleae</taxon>
        <taxon>Malus</taxon>
    </lineage>
</organism>
<comment type="caution">
    <text evidence="2">The sequence shown here is derived from an EMBL/GenBank/DDBJ whole genome shotgun (WGS) entry which is preliminary data.</text>
</comment>
<reference evidence="2 3" key="1">
    <citation type="submission" date="2018-10" db="EMBL/GenBank/DDBJ databases">
        <title>A high-quality apple genome assembly.</title>
        <authorList>
            <person name="Hu J."/>
        </authorList>
    </citation>
    <scope>NUCLEOTIDE SEQUENCE [LARGE SCALE GENOMIC DNA]</scope>
    <source>
        <strain evidence="3">cv. HFTH1</strain>
        <tissue evidence="2">Young leaf</tissue>
    </source>
</reference>
<dbReference type="EMBL" id="RDQH01000343">
    <property type="protein sequence ID" value="RXH67254.1"/>
    <property type="molecule type" value="Genomic_DNA"/>
</dbReference>
<dbReference type="SMR" id="A0A498HAG2"/>
<dbReference type="Proteomes" id="UP000290289">
    <property type="component" value="Chromosome 17"/>
</dbReference>
<dbReference type="InterPro" id="IPR025659">
    <property type="entry name" value="Tubby-like_C"/>
</dbReference>
<dbReference type="KEGG" id="mdm:103454928"/>
<name>A0A498HAG2_MALDO</name>
<evidence type="ECO:0000313" key="2">
    <source>
        <dbReference type="EMBL" id="RXH67254.1"/>
    </source>
</evidence>
<proteinExistence type="inferred from homology"/>
<dbReference type="Gramene" id="mRNA:MD17G0161200">
    <property type="protein sequence ID" value="CDS:MD17G0161200.1"/>
    <property type="gene ID" value="MD17G0161200"/>
</dbReference>
<comment type="similarity">
    <text evidence="1">Belongs to the LOR family.</text>
</comment>
<keyword evidence="3" id="KW-1185">Reference proteome</keyword>
<sequence>MADIVPASALVHPTSSQIPVDLFVSKKYLGLPHGELGFLDSSGDTVYKVTHQSPKISSHKRVLLDASGNPLFSLHRKDHESLEGYKGGDSEEKDLKFRVKRTKNKLTRTELEVFLVGENSADPACDFKVKGFPFQKSCTIYKGNEIVAQTRDF</sequence>